<dbReference type="Proteomes" id="UP001332243">
    <property type="component" value="Unassembled WGS sequence"/>
</dbReference>
<evidence type="ECO:0000313" key="2">
    <source>
        <dbReference type="EMBL" id="MEE6260181.1"/>
    </source>
</evidence>
<organism evidence="2 3">
    <name type="scientific">Plantactinospora sonchi</name>
    <dbReference type="NCBI Taxonomy" id="1544735"/>
    <lineage>
        <taxon>Bacteria</taxon>
        <taxon>Bacillati</taxon>
        <taxon>Actinomycetota</taxon>
        <taxon>Actinomycetes</taxon>
        <taxon>Micromonosporales</taxon>
        <taxon>Micromonosporaceae</taxon>
        <taxon>Plantactinospora</taxon>
    </lineage>
</organism>
<comment type="caution">
    <text evidence="2">The sequence shown here is derived from an EMBL/GenBank/DDBJ whole genome shotgun (WGS) entry which is preliminary data.</text>
</comment>
<dbReference type="InterPro" id="IPR001509">
    <property type="entry name" value="Epimerase_deHydtase"/>
</dbReference>
<sequence length="337" mass="36123">MRLLVLGGTWYVGHAIVSAAIEAGWEVTTFNRGTADPFLESVRSLRGDRNRADDVRALAAAGEWDAVVDTSGYVPRNTLDIARALAPVAGRYVFMSTVSVYQDWPIRPLTDGSATLYCPPDAGPDYGEDTEDGPTRYGYQKAGCESAASLAFGAERTTILRPGVVLGPREYVGRLPWWLRRVAAGGQVLAPGSPDRAIQPVDVRDLAAFALRTIADGTSGTYNVTAPIDGATFGDLLGACAEVTHSDASFAWAPDSVLLSRGVRQWSEIPLWRTFPGVWAVDSVKARGVGLECRPLRDTVADTWAWIVATGSTSSHERAGEIGIGAEKESRILSELP</sequence>
<keyword evidence="3" id="KW-1185">Reference proteome</keyword>
<dbReference type="PANTHER" id="PTHR43245:SF13">
    <property type="entry name" value="UDP-D-APIOSE_UDP-D-XYLOSE SYNTHASE 2"/>
    <property type="match status" value="1"/>
</dbReference>
<dbReference type="SUPFAM" id="SSF51735">
    <property type="entry name" value="NAD(P)-binding Rossmann-fold domains"/>
    <property type="match status" value="1"/>
</dbReference>
<dbReference type="Gene3D" id="3.40.50.720">
    <property type="entry name" value="NAD(P)-binding Rossmann-like Domain"/>
    <property type="match status" value="1"/>
</dbReference>
<name>A0ABU7RUY4_9ACTN</name>
<protein>
    <submittedName>
        <fullName evidence="2">NAD-dependent epimerase/dehydratase family protein</fullName>
    </submittedName>
</protein>
<dbReference type="PANTHER" id="PTHR43245">
    <property type="entry name" value="BIFUNCTIONAL POLYMYXIN RESISTANCE PROTEIN ARNA"/>
    <property type="match status" value="1"/>
</dbReference>
<dbReference type="InterPro" id="IPR036291">
    <property type="entry name" value="NAD(P)-bd_dom_sf"/>
</dbReference>
<proteinExistence type="predicted"/>
<feature type="domain" description="NAD-dependent epimerase/dehydratase" evidence="1">
    <location>
        <begin position="4"/>
        <end position="224"/>
    </location>
</feature>
<dbReference type="InterPro" id="IPR050177">
    <property type="entry name" value="Lipid_A_modif_metabolic_enz"/>
</dbReference>
<gene>
    <name evidence="2" type="ORF">V1633_16960</name>
</gene>
<dbReference type="Pfam" id="PF01370">
    <property type="entry name" value="Epimerase"/>
    <property type="match status" value="1"/>
</dbReference>
<dbReference type="RefSeq" id="WP_331215306.1">
    <property type="nucleotide sequence ID" value="NZ_JAZGQK010000013.1"/>
</dbReference>
<evidence type="ECO:0000259" key="1">
    <source>
        <dbReference type="Pfam" id="PF01370"/>
    </source>
</evidence>
<reference evidence="2 3" key="1">
    <citation type="submission" date="2024-01" db="EMBL/GenBank/DDBJ databases">
        <title>Genome insights into Plantactinospora sonchi sp. nov.</title>
        <authorList>
            <person name="Wang L."/>
        </authorList>
    </citation>
    <scope>NUCLEOTIDE SEQUENCE [LARGE SCALE GENOMIC DNA]</scope>
    <source>
        <strain evidence="2 3">NEAU-QY2</strain>
    </source>
</reference>
<accession>A0ABU7RUY4</accession>
<dbReference type="EMBL" id="JAZGQK010000013">
    <property type="protein sequence ID" value="MEE6260181.1"/>
    <property type="molecule type" value="Genomic_DNA"/>
</dbReference>
<evidence type="ECO:0000313" key="3">
    <source>
        <dbReference type="Proteomes" id="UP001332243"/>
    </source>
</evidence>